<feature type="region of interest" description="Disordered" evidence="1">
    <location>
        <begin position="416"/>
        <end position="436"/>
    </location>
</feature>
<evidence type="ECO:0000256" key="1">
    <source>
        <dbReference type="SAM" id="MobiDB-lite"/>
    </source>
</evidence>
<accession>A0A1V0SIQ5</accession>
<sequence length="472" mass="54614">MQDLELLFTNKCGSYYSKHSQNCLPIAEKIRSIYEQTKTLDNNIFTNYLSYFIPTNYARCNDLTEHRKLISDLLDTVIPTSKDMNSLLLIFHSYHDFNYIELINILKKIIDRKITISSDVLCTAIKNNMKTVSELLVKHVETTTDCVEEACLHGDISILPHIFGQKIKATAQALQYLLQYYKGKVKDKKDTIIHQMNLLFKYGAEPNKECLNLACYIKDKSIIEKILSYKIKPDHECFEALIGDSYHRHRIQQSKDADHIADLIDLLVFHGYQLTLNNVFNALQNGYYINNIKQYDFKFDKDFIKKCYEIGYFPYKDIEVKPDIEFLRAECRKSGNLKNIKQLVKQGLEPDFQCLRDACRVGSNIGTIRYLIEVKKIDPDLQCIKNLAETLNSNSQLKLLLSHYNPTKDRSYVTPVKVDTDSESDEESDEEPKKKVIKPVKAVVKRAVKKKILPTDDDSISEDEKVTVTDKN</sequence>
<evidence type="ECO:0000313" key="2">
    <source>
        <dbReference type="EMBL" id="ARF11616.1"/>
    </source>
</evidence>
<feature type="compositionally biased region" description="Acidic residues" evidence="1">
    <location>
        <begin position="421"/>
        <end position="430"/>
    </location>
</feature>
<dbReference type="EMBL" id="KY684109">
    <property type="protein sequence ID" value="ARF11616.1"/>
    <property type="molecule type" value="Genomic_DNA"/>
</dbReference>
<reference evidence="2" key="1">
    <citation type="journal article" date="2017" name="Science">
        <title>Giant viruses with an expanded complement of translation system components.</title>
        <authorList>
            <person name="Schulz F."/>
            <person name="Yutin N."/>
            <person name="Ivanova N.N."/>
            <person name="Ortega D.R."/>
            <person name="Lee T.K."/>
            <person name="Vierheilig J."/>
            <person name="Daims H."/>
            <person name="Horn M."/>
            <person name="Wagner M."/>
            <person name="Jensen G.J."/>
            <person name="Kyrpides N.C."/>
            <person name="Koonin E.V."/>
            <person name="Woyke T."/>
        </authorList>
    </citation>
    <scope>NUCLEOTIDE SEQUENCE</scope>
    <source>
        <strain evidence="2">KNV1</strain>
    </source>
</reference>
<name>A0A1V0SIQ5_9VIRU</name>
<proteinExistence type="predicted"/>
<protein>
    <recommendedName>
        <fullName evidence="3">Ankyrin repeat protein</fullName>
    </recommendedName>
</protein>
<evidence type="ECO:0008006" key="3">
    <source>
        <dbReference type="Google" id="ProtNLM"/>
    </source>
</evidence>
<gene>
    <name evidence="2" type="ORF">Klosneuvirus_2_52</name>
</gene>
<organism evidence="2">
    <name type="scientific">Klosneuvirus KNV1</name>
    <dbReference type="NCBI Taxonomy" id="1977640"/>
    <lineage>
        <taxon>Viruses</taxon>
        <taxon>Varidnaviria</taxon>
        <taxon>Bamfordvirae</taxon>
        <taxon>Nucleocytoviricota</taxon>
        <taxon>Megaviricetes</taxon>
        <taxon>Imitervirales</taxon>
        <taxon>Mimiviridae</taxon>
        <taxon>Klosneuvirinae</taxon>
        <taxon>Klosneuvirus</taxon>
    </lineage>
</organism>